<comment type="caution">
    <text evidence="2">The sequence shown here is derived from an EMBL/GenBank/DDBJ whole genome shotgun (WGS) entry which is preliminary data.</text>
</comment>
<dbReference type="Proteomes" id="UP001592528">
    <property type="component" value="Unassembled WGS sequence"/>
</dbReference>
<proteinExistence type="predicted"/>
<reference evidence="2 3" key="1">
    <citation type="submission" date="2024-09" db="EMBL/GenBank/DDBJ databases">
        <authorList>
            <person name="Lee S.D."/>
        </authorList>
    </citation>
    <scope>NUCLEOTIDE SEQUENCE [LARGE SCALE GENOMIC DNA]</scope>
    <source>
        <strain evidence="2 3">N1-5</strain>
    </source>
</reference>
<evidence type="ECO:0000313" key="3">
    <source>
        <dbReference type="Proteomes" id="UP001592528"/>
    </source>
</evidence>
<dbReference type="Gene3D" id="3.40.50.12230">
    <property type="match status" value="1"/>
</dbReference>
<dbReference type="EMBL" id="JBHEZZ010000007">
    <property type="protein sequence ID" value="MFC1402602.1"/>
    <property type="molecule type" value="Genomic_DNA"/>
</dbReference>
<keyword evidence="3" id="KW-1185">Reference proteome</keyword>
<name>A0ABV6UMB9_9ACTN</name>
<dbReference type="RefSeq" id="WP_030253058.1">
    <property type="nucleotide sequence ID" value="NZ_JBHEZZ010000007.1"/>
</dbReference>
<evidence type="ECO:0000313" key="2">
    <source>
        <dbReference type="EMBL" id="MFC1402602.1"/>
    </source>
</evidence>
<dbReference type="SUPFAM" id="SSF53328">
    <property type="entry name" value="Formyltransferase"/>
    <property type="match status" value="1"/>
</dbReference>
<dbReference type="InterPro" id="IPR002376">
    <property type="entry name" value="Formyl_transf_N"/>
</dbReference>
<feature type="domain" description="Formyl transferase N-terminal" evidence="1">
    <location>
        <begin position="67"/>
        <end position="165"/>
    </location>
</feature>
<dbReference type="CDD" id="cd08369">
    <property type="entry name" value="FMT_core"/>
    <property type="match status" value="1"/>
</dbReference>
<dbReference type="Pfam" id="PF00551">
    <property type="entry name" value="Formyl_trans_N"/>
    <property type="match status" value="1"/>
</dbReference>
<dbReference type="PANTHER" id="PTHR11138:SF5">
    <property type="entry name" value="METHIONYL-TRNA FORMYLTRANSFERASE, MITOCHONDRIAL"/>
    <property type="match status" value="1"/>
</dbReference>
<evidence type="ECO:0000259" key="1">
    <source>
        <dbReference type="Pfam" id="PF00551"/>
    </source>
</evidence>
<organism evidence="2 3">
    <name type="scientific">Streptacidiphilus cavernicola</name>
    <dbReference type="NCBI Taxonomy" id="3342716"/>
    <lineage>
        <taxon>Bacteria</taxon>
        <taxon>Bacillati</taxon>
        <taxon>Actinomycetota</taxon>
        <taxon>Actinomycetes</taxon>
        <taxon>Kitasatosporales</taxon>
        <taxon>Streptomycetaceae</taxon>
        <taxon>Streptacidiphilus</taxon>
    </lineage>
</organism>
<dbReference type="PANTHER" id="PTHR11138">
    <property type="entry name" value="METHIONYL-TRNA FORMYLTRANSFERASE"/>
    <property type="match status" value="1"/>
</dbReference>
<accession>A0ABV6UMB9</accession>
<gene>
    <name evidence="2" type="ORF">ACEZDJ_15045</name>
</gene>
<protein>
    <submittedName>
        <fullName evidence="2">Formyltransferase family protein</fullName>
    </submittedName>
</protein>
<sequence length="213" mass="24111">MRRAAVLGKGSLAVHACEVVRALPDTVLDTVVPNSDEPMWDIRLSDYVADHWPGTRVVRSGDWRDLEPGHCDLVVSVLYDRIIGPELINATRQIVNCHPGPLPEYRGANPVNWGLLNGEHRHGITIHAIDTGIDSGPILGEAHFSIWPEVDEVRDVWNRAMEHGRLLITDTLPRLDLISPRPQDHDRAVTHYRRDSHLLGDRRDWTRKLSPRP</sequence>
<dbReference type="InterPro" id="IPR036477">
    <property type="entry name" value="Formyl_transf_N_sf"/>
</dbReference>